<dbReference type="EMBL" id="MSDW01000001">
    <property type="protein sequence ID" value="OKY78675.1"/>
    <property type="molecule type" value="Genomic_DNA"/>
</dbReference>
<comment type="caution">
    <text evidence="1">The sequence shown here is derived from an EMBL/GenBank/DDBJ whole genome shotgun (WGS) entry which is preliminary data.</text>
</comment>
<reference evidence="1" key="1">
    <citation type="submission" date="2016-12" db="EMBL/GenBank/DDBJ databases">
        <title>Discovery of methanogenic haloarchaea.</title>
        <authorList>
            <person name="Sorokin D.Y."/>
            <person name="Makarova K.S."/>
            <person name="Abbas B."/>
            <person name="Ferrer M."/>
            <person name="Golyshin P.N."/>
        </authorList>
    </citation>
    <scope>NUCLEOTIDE SEQUENCE [LARGE SCALE GENOMIC DNA]</scope>
    <source>
        <strain evidence="1">HMET1</strain>
    </source>
</reference>
<gene>
    <name evidence="1" type="ORF">BTN85_1172</name>
</gene>
<accession>A0A1Q6DWD0</accession>
<dbReference type="Gene3D" id="1.10.10.10">
    <property type="entry name" value="Winged helix-like DNA-binding domain superfamily/Winged helix DNA-binding domain"/>
    <property type="match status" value="1"/>
</dbReference>
<dbReference type="SUPFAM" id="SSF46785">
    <property type="entry name" value="Winged helix' DNA-binding domain"/>
    <property type="match status" value="1"/>
</dbReference>
<sequence length="114" mass="13137">MDSSDDIGLVRKIGNKYNIEILSEIQDRKTVGKVTESLDIPIATCYRRFDELKEIGLVEEVGRTLSEKGGDVKLYRSKVSQIKINLNNDDIEIELEENKKEEKDHLAELWDDLK</sequence>
<name>A0A1Q6DWD0_METT1</name>
<proteinExistence type="predicted"/>
<keyword evidence="2" id="KW-1185">Reference proteome</keyword>
<dbReference type="AlphaFoldDB" id="A0A1Q6DWD0"/>
<dbReference type="Pfam" id="PF12840">
    <property type="entry name" value="HTH_20"/>
    <property type="match status" value="1"/>
</dbReference>
<evidence type="ECO:0000313" key="1">
    <source>
        <dbReference type="EMBL" id="OKY78675.1"/>
    </source>
</evidence>
<dbReference type="Proteomes" id="UP000185744">
    <property type="component" value="Unassembled WGS sequence"/>
</dbReference>
<dbReference type="InParanoid" id="A0A1Q6DWD0"/>
<organism evidence="1 2">
    <name type="scientific">Methanohalarchaeum thermophilum</name>
    <dbReference type="NCBI Taxonomy" id="1903181"/>
    <lineage>
        <taxon>Archaea</taxon>
        <taxon>Methanobacteriati</taxon>
        <taxon>Methanobacteriota</taxon>
        <taxon>Methanonatronarchaeia</taxon>
        <taxon>Methanonatronarchaeales</taxon>
        <taxon>Methanonatronarchaeaceae</taxon>
        <taxon>Candidatus Methanohalarchaeum</taxon>
    </lineage>
</organism>
<protein>
    <submittedName>
        <fullName evidence="1">Transcriptional regulator containing HTH domain ArsR family</fullName>
    </submittedName>
</protein>
<dbReference type="InterPro" id="IPR036390">
    <property type="entry name" value="WH_DNA-bd_sf"/>
</dbReference>
<dbReference type="InterPro" id="IPR036388">
    <property type="entry name" value="WH-like_DNA-bd_sf"/>
</dbReference>
<evidence type="ECO:0000313" key="2">
    <source>
        <dbReference type="Proteomes" id="UP000185744"/>
    </source>
</evidence>